<dbReference type="PANTHER" id="PTHR11360">
    <property type="entry name" value="MONOCARBOXYLATE TRANSPORTER"/>
    <property type="match status" value="1"/>
</dbReference>
<feature type="transmembrane region" description="Helical" evidence="3">
    <location>
        <begin position="289"/>
        <end position="308"/>
    </location>
</feature>
<dbReference type="InterPro" id="IPR036259">
    <property type="entry name" value="MFS_trans_sf"/>
</dbReference>
<keyword evidence="3" id="KW-0812">Transmembrane</keyword>
<keyword evidence="3" id="KW-1133">Transmembrane helix</keyword>
<dbReference type="GO" id="GO:0022857">
    <property type="term" value="F:transmembrane transporter activity"/>
    <property type="evidence" value="ECO:0007669"/>
    <property type="project" value="InterPro"/>
</dbReference>
<dbReference type="AlphaFoldDB" id="A0A8H7S028"/>
<keyword evidence="3" id="KW-0472">Membrane</keyword>
<feature type="transmembrane region" description="Helical" evidence="3">
    <location>
        <begin position="85"/>
        <end position="103"/>
    </location>
</feature>
<sequence>MKKLSNHDYYQAISSNSQKVQEGMIHNIKRDEVDRFRERGHDEDFGDDMEVIEPIVDKGSAWFVVAGATAAFIFTGFPRLGARKLSIFGAFLMFAGFTLTGVATSIWHIYLSLSIAASMGAAILYGVSIRIIPQWFIAKRATAFGIPASSGAFAGLVFPLIITKINDTLGHHCIFYILGFISLTTSAVAVTFLNDQHSEQKKKKMEQYVKTKNFNWDILRQMDVVLWMVNGPFALSGRLIVFIFLPSYGTHIGLSGTQVAAVTSIASGAQFFGRICLGLVADWIGYMNMYIGSMTVSTISIFAMWILANDFASLIGFSQNQKYQVDYYTCQYQQVNAFQYSLATFMVICDGSNNHVGDNEVF</sequence>
<gene>
    <name evidence="4" type="ORF">INT45_007304</name>
</gene>
<dbReference type="EMBL" id="JAEPRB010000153">
    <property type="protein sequence ID" value="KAG2220060.1"/>
    <property type="molecule type" value="Genomic_DNA"/>
</dbReference>
<dbReference type="Gene3D" id="1.20.1250.20">
    <property type="entry name" value="MFS general substrate transporter like domains"/>
    <property type="match status" value="2"/>
</dbReference>
<comment type="similarity">
    <text evidence="2">Belongs to the major facilitator superfamily. Monocarboxylate porter (TC 2.A.1.13) family.</text>
</comment>
<feature type="transmembrane region" description="Helical" evidence="3">
    <location>
        <begin position="174"/>
        <end position="194"/>
    </location>
</feature>
<reference evidence="4 5" key="1">
    <citation type="submission" date="2020-12" db="EMBL/GenBank/DDBJ databases">
        <title>Metabolic potential, ecology and presence of endohyphal bacteria is reflected in genomic diversity of Mucoromycotina.</title>
        <authorList>
            <person name="Muszewska A."/>
            <person name="Okrasinska A."/>
            <person name="Steczkiewicz K."/>
            <person name="Drgas O."/>
            <person name="Orlowska M."/>
            <person name="Perlinska-Lenart U."/>
            <person name="Aleksandrzak-Piekarczyk T."/>
            <person name="Szatraj K."/>
            <person name="Zielenkiewicz U."/>
            <person name="Pilsyk S."/>
            <person name="Malc E."/>
            <person name="Mieczkowski P."/>
            <person name="Kruszewska J.S."/>
            <person name="Biernat P."/>
            <person name="Pawlowska J."/>
        </authorList>
    </citation>
    <scope>NUCLEOTIDE SEQUENCE [LARGE SCALE GENOMIC DNA]</scope>
    <source>
        <strain evidence="4 5">CBS 142.35</strain>
    </source>
</reference>
<evidence type="ECO:0000256" key="3">
    <source>
        <dbReference type="SAM" id="Phobius"/>
    </source>
</evidence>
<dbReference type="PANTHER" id="PTHR11360:SF284">
    <property type="entry name" value="EG:103B4.3 PROTEIN-RELATED"/>
    <property type="match status" value="1"/>
</dbReference>
<dbReference type="SUPFAM" id="SSF103473">
    <property type="entry name" value="MFS general substrate transporter"/>
    <property type="match status" value="1"/>
</dbReference>
<feature type="transmembrane region" description="Helical" evidence="3">
    <location>
        <begin position="141"/>
        <end position="162"/>
    </location>
</feature>
<comment type="caution">
    <text evidence="4">The sequence shown here is derived from an EMBL/GenBank/DDBJ whole genome shotgun (WGS) entry which is preliminary data.</text>
</comment>
<feature type="transmembrane region" description="Helical" evidence="3">
    <location>
        <begin position="109"/>
        <end position="129"/>
    </location>
</feature>
<feature type="transmembrane region" description="Helical" evidence="3">
    <location>
        <begin position="224"/>
        <end position="245"/>
    </location>
</feature>
<dbReference type="GO" id="GO:0016020">
    <property type="term" value="C:membrane"/>
    <property type="evidence" value="ECO:0007669"/>
    <property type="project" value="UniProtKB-SubCell"/>
</dbReference>
<dbReference type="OrthoDB" id="2284503at2759"/>
<proteinExistence type="inferred from homology"/>
<dbReference type="InterPro" id="IPR011701">
    <property type="entry name" value="MFS"/>
</dbReference>
<feature type="transmembrane region" description="Helical" evidence="3">
    <location>
        <begin position="59"/>
        <end position="78"/>
    </location>
</feature>
<evidence type="ECO:0008006" key="6">
    <source>
        <dbReference type="Google" id="ProtNLM"/>
    </source>
</evidence>
<organism evidence="4 5">
    <name type="scientific">Circinella minor</name>
    <dbReference type="NCBI Taxonomy" id="1195481"/>
    <lineage>
        <taxon>Eukaryota</taxon>
        <taxon>Fungi</taxon>
        <taxon>Fungi incertae sedis</taxon>
        <taxon>Mucoromycota</taxon>
        <taxon>Mucoromycotina</taxon>
        <taxon>Mucoromycetes</taxon>
        <taxon>Mucorales</taxon>
        <taxon>Lichtheimiaceae</taxon>
        <taxon>Circinella</taxon>
    </lineage>
</organism>
<name>A0A8H7S028_9FUNG</name>
<evidence type="ECO:0000256" key="2">
    <source>
        <dbReference type="ARBA" id="ARBA00006727"/>
    </source>
</evidence>
<protein>
    <recommendedName>
        <fullName evidence="6">Major facilitator superfamily (MFS) profile domain-containing protein</fullName>
    </recommendedName>
</protein>
<dbReference type="InterPro" id="IPR050327">
    <property type="entry name" value="Proton-linked_MCT"/>
</dbReference>
<evidence type="ECO:0000256" key="1">
    <source>
        <dbReference type="ARBA" id="ARBA00004141"/>
    </source>
</evidence>
<comment type="subcellular location">
    <subcellularLocation>
        <location evidence="1">Membrane</location>
        <topology evidence="1">Multi-pass membrane protein</topology>
    </subcellularLocation>
</comment>
<dbReference type="Proteomes" id="UP000646827">
    <property type="component" value="Unassembled WGS sequence"/>
</dbReference>
<evidence type="ECO:0000313" key="4">
    <source>
        <dbReference type="EMBL" id="KAG2220060.1"/>
    </source>
</evidence>
<evidence type="ECO:0000313" key="5">
    <source>
        <dbReference type="Proteomes" id="UP000646827"/>
    </source>
</evidence>
<feature type="transmembrane region" description="Helical" evidence="3">
    <location>
        <begin position="257"/>
        <end position="277"/>
    </location>
</feature>
<accession>A0A8H7S028</accession>
<keyword evidence="5" id="KW-1185">Reference proteome</keyword>
<dbReference type="Pfam" id="PF07690">
    <property type="entry name" value="MFS_1"/>
    <property type="match status" value="1"/>
</dbReference>